<name>A0A1I4E7V1_9RHOB</name>
<dbReference type="OrthoDB" id="7658992at2"/>
<dbReference type="EMBL" id="FOTF01000006">
    <property type="protein sequence ID" value="SFL01010.1"/>
    <property type="molecule type" value="Genomic_DNA"/>
</dbReference>
<dbReference type="Proteomes" id="UP000199550">
    <property type="component" value="Unassembled WGS sequence"/>
</dbReference>
<keyword evidence="3" id="KW-1185">Reference proteome</keyword>
<feature type="chain" id="PRO_5011716424" evidence="1">
    <location>
        <begin position="24"/>
        <end position="132"/>
    </location>
</feature>
<evidence type="ECO:0000313" key="2">
    <source>
        <dbReference type="EMBL" id="SFL01010.1"/>
    </source>
</evidence>
<evidence type="ECO:0000313" key="3">
    <source>
        <dbReference type="Proteomes" id="UP000199550"/>
    </source>
</evidence>
<feature type="signal peptide" evidence="1">
    <location>
        <begin position="1"/>
        <end position="23"/>
    </location>
</feature>
<sequence>MRNFLMSAAVLAMGLTAAGSAQAALKDEAEIRNGLLVVGMAYEISEKCGSIDARTLRGITTLLNLKSRARELGYSNSEIDAYVDNKPEKKRLEGIARAQLVQLGVTPGVEETYCTVGRDQMGKNTGVGRLLH</sequence>
<dbReference type="InterPro" id="IPR020349">
    <property type="entry name" value="Uncharacterised_14.7kDa"/>
</dbReference>
<reference evidence="2 3" key="1">
    <citation type="submission" date="2016-10" db="EMBL/GenBank/DDBJ databases">
        <authorList>
            <person name="de Groot N.N."/>
        </authorList>
    </citation>
    <scope>NUCLEOTIDE SEQUENCE [LARGE SCALE GENOMIC DNA]</scope>
    <source>
        <strain evidence="2 3">DSM 16199</strain>
    </source>
</reference>
<organism evidence="2 3">
    <name type="scientific">Loktanella salsilacus</name>
    <dbReference type="NCBI Taxonomy" id="195913"/>
    <lineage>
        <taxon>Bacteria</taxon>
        <taxon>Pseudomonadati</taxon>
        <taxon>Pseudomonadota</taxon>
        <taxon>Alphaproteobacteria</taxon>
        <taxon>Rhodobacterales</taxon>
        <taxon>Roseobacteraceae</taxon>
        <taxon>Loktanella</taxon>
    </lineage>
</organism>
<dbReference type="AlphaFoldDB" id="A0A1I4E7V1"/>
<accession>A0A1I4E7V1</accession>
<keyword evidence="1" id="KW-0732">Signal</keyword>
<protein>
    <submittedName>
        <fullName evidence="2">Uncharacterized protein</fullName>
    </submittedName>
</protein>
<dbReference type="Pfam" id="PF17267">
    <property type="entry name" value="DUF5333"/>
    <property type="match status" value="1"/>
</dbReference>
<evidence type="ECO:0000256" key="1">
    <source>
        <dbReference type="SAM" id="SignalP"/>
    </source>
</evidence>
<dbReference type="RefSeq" id="WP_090187304.1">
    <property type="nucleotide sequence ID" value="NZ_FOTF01000006.1"/>
</dbReference>
<proteinExistence type="predicted"/>
<gene>
    <name evidence="2" type="ORF">SAMN04488004_10635</name>
</gene>
<dbReference type="STRING" id="195913.SAMN04488004_10635"/>